<gene>
    <name evidence="3" type="ORF">U0070_015218</name>
</gene>
<dbReference type="EMBL" id="JBBHLL010000011">
    <property type="protein sequence ID" value="KAK7832071.1"/>
    <property type="molecule type" value="Genomic_DNA"/>
</dbReference>
<feature type="non-terminal residue" evidence="3">
    <location>
        <position position="1"/>
    </location>
</feature>
<dbReference type="PANTHER" id="PTHR14972:SF6">
    <property type="entry name" value="PROTEIN FAM117B"/>
    <property type="match status" value="1"/>
</dbReference>
<keyword evidence="4" id="KW-1185">Reference proteome</keyword>
<dbReference type="Pfam" id="PF15388">
    <property type="entry name" value="FAM117"/>
    <property type="match status" value="2"/>
</dbReference>
<proteinExistence type="predicted"/>
<keyword evidence="1" id="KW-0597">Phosphoprotein</keyword>
<name>A0AAW0K170_MYOGA</name>
<sequence length="116" mass="12916">YLSVVNVSLLWGSFPLAPVSVNTFALYLGDKTRPPSSSPSSIIRRTSSLDTLAAPYLAGHWPRDSRGQAAPCMRDKATQIAKLRQQLQRSKHSSRHHRDKERQSPFHGNHAAINQS</sequence>
<dbReference type="InterPro" id="IPR026642">
    <property type="entry name" value="Glcci1/FAM117"/>
</dbReference>
<feature type="compositionally biased region" description="Basic residues" evidence="2">
    <location>
        <begin position="89"/>
        <end position="99"/>
    </location>
</feature>
<comment type="caution">
    <text evidence="3">The sequence shown here is derived from an EMBL/GenBank/DDBJ whole genome shotgun (WGS) entry which is preliminary data.</text>
</comment>
<reference evidence="3 4" key="1">
    <citation type="journal article" date="2023" name="bioRxiv">
        <title>Conserved and derived expression patterns and positive selection on dental genes reveal complex evolutionary context of ever-growing rodent molars.</title>
        <authorList>
            <person name="Calamari Z.T."/>
            <person name="Song A."/>
            <person name="Cohen E."/>
            <person name="Akter M."/>
            <person name="Roy R.D."/>
            <person name="Hallikas O."/>
            <person name="Christensen M.M."/>
            <person name="Li P."/>
            <person name="Marangoni P."/>
            <person name="Jernvall J."/>
            <person name="Klein O.D."/>
        </authorList>
    </citation>
    <scope>NUCLEOTIDE SEQUENCE [LARGE SCALE GENOMIC DNA]</scope>
    <source>
        <strain evidence="3">V071</strain>
    </source>
</reference>
<organism evidence="3 4">
    <name type="scientific">Myodes glareolus</name>
    <name type="common">Bank vole</name>
    <name type="synonym">Clethrionomys glareolus</name>
    <dbReference type="NCBI Taxonomy" id="447135"/>
    <lineage>
        <taxon>Eukaryota</taxon>
        <taxon>Metazoa</taxon>
        <taxon>Chordata</taxon>
        <taxon>Craniata</taxon>
        <taxon>Vertebrata</taxon>
        <taxon>Euteleostomi</taxon>
        <taxon>Mammalia</taxon>
        <taxon>Eutheria</taxon>
        <taxon>Euarchontoglires</taxon>
        <taxon>Glires</taxon>
        <taxon>Rodentia</taxon>
        <taxon>Myomorpha</taxon>
        <taxon>Muroidea</taxon>
        <taxon>Cricetidae</taxon>
        <taxon>Arvicolinae</taxon>
        <taxon>Myodes</taxon>
    </lineage>
</organism>
<dbReference type="Proteomes" id="UP001488838">
    <property type="component" value="Unassembled WGS sequence"/>
</dbReference>
<evidence type="ECO:0000256" key="1">
    <source>
        <dbReference type="ARBA" id="ARBA00022553"/>
    </source>
</evidence>
<evidence type="ECO:0000313" key="4">
    <source>
        <dbReference type="Proteomes" id="UP001488838"/>
    </source>
</evidence>
<protein>
    <submittedName>
        <fullName evidence="3">Uncharacterized protein</fullName>
    </submittedName>
</protein>
<evidence type="ECO:0000313" key="3">
    <source>
        <dbReference type="EMBL" id="KAK7832071.1"/>
    </source>
</evidence>
<evidence type="ECO:0000256" key="2">
    <source>
        <dbReference type="SAM" id="MobiDB-lite"/>
    </source>
</evidence>
<feature type="non-terminal residue" evidence="3">
    <location>
        <position position="116"/>
    </location>
</feature>
<feature type="region of interest" description="Disordered" evidence="2">
    <location>
        <begin position="82"/>
        <end position="116"/>
    </location>
</feature>
<accession>A0AAW0K170</accession>
<dbReference type="PANTHER" id="PTHR14972">
    <property type="entry name" value="AGAP011572-PA"/>
    <property type="match status" value="1"/>
</dbReference>
<dbReference type="AlphaFoldDB" id="A0AAW0K170"/>